<evidence type="ECO:0008006" key="3">
    <source>
        <dbReference type="Google" id="ProtNLM"/>
    </source>
</evidence>
<dbReference type="EMBL" id="LLXH01001940">
    <property type="protein sequence ID" value="PKC57053.1"/>
    <property type="molecule type" value="Genomic_DNA"/>
</dbReference>
<gene>
    <name evidence="1" type="ORF">RhiirA1_473085</name>
</gene>
<dbReference type="SUPFAM" id="SSF56219">
    <property type="entry name" value="DNase I-like"/>
    <property type="match status" value="1"/>
</dbReference>
<dbReference type="VEuPathDB" id="FungiDB:FUN_006616"/>
<reference evidence="1 2" key="2">
    <citation type="submission" date="2017-10" db="EMBL/GenBank/DDBJ databases">
        <title>Genome analyses suggest a sexual origin of heterokaryosis in a supposedly ancient asexual fungus.</title>
        <authorList>
            <person name="Corradi N."/>
            <person name="Sedzielewska K."/>
            <person name="Noel J."/>
            <person name="Charron P."/>
            <person name="Farinelli L."/>
            <person name="Marton T."/>
            <person name="Kruger M."/>
            <person name="Pelin A."/>
            <person name="Brachmann A."/>
            <person name="Corradi N."/>
        </authorList>
    </citation>
    <scope>NUCLEOTIDE SEQUENCE [LARGE SCALE GENOMIC DNA]</scope>
    <source>
        <strain evidence="1 2">A1</strain>
    </source>
</reference>
<reference evidence="1 2" key="1">
    <citation type="submission" date="2017-10" db="EMBL/GenBank/DDBJ databases">
        <title>Extensive intraspecific genome diversity in a model arbuscular mycorrhizal fungus.</title>
        <authorList>
            <person name="Chen E.C.H."/>
            <person name="Morin E."/>
            <person name="Baudet D."/>
            <person name="Noel J."/>
            <person name="Ndikumana S."/>
            <person name="Charron P."/>
            <person name="St-Onge C."/>
            <person name="Giorgi J."/>
            <person name="Grigoriev I.V."/>
            <person name="Roux C."/>
            <person name="Martin F.M."/>
            <person name="Corradi N."/>
        </authorList>
    </citation>
    <scope>NUCLEOTIDE SEQUENCE [LARGE SCALE GENOMIC DNA]</scope>
    <source>
        <strain evidence="1 2">A1</strain>
    </source>
</reference>
<dbReference type="AlphaFoldDB" id="A0A2N0R168"/>
<dbReference type="InterPro" id="IPR036691">
    <property type="entry name" value="Endo/exonu/phosph_ase_sf"/>
</dbReference>
<dbReference type="VEuPathDB" id="FungiDB:RhiirA1_473085"/>
<evidence type="ECO:0000313" key="2">
    <source>
        <dbReference type="Proteomes" id="UP000232688"/>
    </source>
</evidence>
<organism evidence="1 2">
    <name type="scientific">Rhizophagus irregularis</name>
    <dbReference type="NCBI Taxonomy" id="588596"/>
    <lineage>
        <taxon>Eukaryota</taxon>
        <taxon>Fungi</taxon>
        <taxon>Fungi incertae sedis</taxon>
        <taxon>Mucoromycota</taxon>
        <taxon>Glomeromycotina</taxon>
        <taxon>Glomeromycetes</taxon>
        <taxon>Glomerales</taxon>
        <taxon>Glomeraceae</taxon>
        <taxon>Rhizophagus</taxon>
    </lineage>
</organism>
<accession>A0A2N0R168</accession>
<name>A0A2N0R168_9GLOM</name>
<dbReference type="Proteomes" id="UP000232688">
    <property type="component" value="Unassembled WGS sequence"/>
</dbReference>
<proteinExistence type="predicted"/>
<dbReference type="VEuPathDB" id="FungiDB:RhiirFUN_000985"/>
<sequence length="452" mass="53277">MCDDIIRKKSNNIVHILMGDFNLITNGHIDRVPSQHIPNPKFFTDFETLGLINSYRKLNKEELGNIYHKEGVSTRIDQIWVSETHSNKLLNFSITPSTFITSSDYDIITLTMDTLVLIQNNRKNTVYDKLPNDNAHTRVVYNCDNIEKEMWDNFWLNIKNQLNSLDQDILKDKVNLTEHSQEDIDRYWNILNGIIVNVADTELFRKVLRLHNTFKQYNKKKLRPERHTNKLLQLLHNYYYSNQQMIANEDAKFRWTIKIAKYNQDYVTSNDNNNKCNIATHDMFLEEWFDNLKTKVNCRLRADYKKYKAAKTKSIKDKIDKRVEITQEDQTTWLSNILDRNTHTNIIIDKVLVNKESGITTKRLATEPSEQQIYEPAGKFKEEMESTIEKITKEEWIKTVRELNNKSAAGLSVNNFIEDARENNKELWILTQDMKKAFDSVGLESNHSIWTK</sequence>
<evidence type="ECO:0000313" key="1">
    <source>
        <dbReference type="EMBL" id="PKC57053.1"/>
    </source>
</evidence>
<comment type="caution">
    <text evidence="1">The sequence shown here is derived from an EMBL/GenBank/DDBJ whole genome shotgun (WGS) entry which is preliminary data.</text>
</comment>
<protein>
    <recommendedName>
        <fullName evidence="3">Reverse transcriptase domain-containing protein</fullName>
    </recommendedName>
</protein>
<dbReference type="VEuPathDB" id="FungiDB:FUN_016796"/>